<accession>A0A392Q6I5</accession>
<evidence type="ECO:0000313" key="2">
    <source>
        <dbReference type="EMBL" id="MCI19738.1"/>
    </source>
</evidence>
<protein>
    <submittedName>
        <fullName evidence="2">Uncharacterized protein</fullName>
    </submittedName>
</protein>
<dbReference type="AlphaFoldDB" id="A0A392Q6I5"/>
<dbReference type="EMBL" id="LXQA010116342">
    <property type="protein sequence ID" value="MCI19738.1"/>
    <property type="molecule type" value="Genomic_DNA"/>
</dbReference>
<reference evidence="2 3" key="1">
    <citation type="journal article" date="2018" name="Front. Plant Sci.">
        <title>Red Clover (Trifolium pratense) and Zigzag Clover (T. medium) - A Picture of Genomic Similarities and Differences.</title>
        <authorList>
            <person name="Dluhosova J."/>
            <person name="Istvanek J."/>
            <person name="Nedelnik J."/>
            <person name="Repkova J."/>
        </authorList>
    </citation>
    <scope>NUCLEOTIDE SEQUENCE [LARGE SCALE GENOMIC DNA]</scope>
    <source>
        <strain evidence="3">cv. 10/8</strain>
        <tissue evidence="2">Leaf</tissue>
    </source>
</reference>
<comment type="caution">
    <text evidence="2">The sequence shown here is derived from an EMBL/GenBank/DDBJ whole genome shotgun (WGS) entry which is preliminary data.</text>
</comment>
<name>A0A392Q6I5_9FABA</name>
<proteinExistence type="predicted"/>
<feature type="non-terminal residue" evidence="2">
    <location>
        <position position="23"/>
    </location>
</feature>
<evidence type="ECO:0000256" key="1">
    <source>
        <dbReference type="SAM" id="MobiDB-lite"/>
    </source>
</evidence>
<keyword evidence="3" id="KW-1185">Reference proteome</keyword>
<sequence length="23" mass="2473">MAAAKPPSDQQVPPGSEETLKYQ</sequence>
<feature type="region of interest" description="Disordered" evidence="1">
    <location>
        <begin position="1"/>
        <end position="23"/>
    </location>
</feature>
<organism evidence="2 3">
    <name type="scientific">Trifolium medium</name>
    <dbReference type="NCBI Taxonomy" id="97028"/>
    <lineage>
        <taxon>Eukaryota</taxon>
        <taxon>Viridiplantae</taxon>
        <taxon>Streptophyta</taxon>
        <taxon>Embryophyta</taxon>
        <taxon>Tracheophyta</taxon>
        <taxon>Spermatophyta</taxon>
        <taxon>Magnoliopsida</taxon>
        <taxon>eudicotyledons</taxon>
        <taxon>Gunneridae</taxon>
        <taxon>Pentapetalae</taxon>
        <taxon>rosids</taxon>
        <taxon>fabids</taxon>
        <taxon>Fabales</taxon>
        <taxon>Fabaceae</taxon>
        <taxon>Papilionoideae</taxon>
        <taxon>50 kb inversion clade</taxon>
        <taxon>NPAAA clade</taxon>
        <taxon>Hologalegina</taxon>
        <taxon>IRL clade</taxon>
        <taxon>Trifolieae</taxon>
        <taxon>Trifolium</taxon>
    </lineage>
</organism>
<dbReference type="Proteomes" id="UP000265520">
    <property type="component" value="Unassembled WGS sequence"/>
</dbReference>
<evidence type="ECO:0000313" key="3">
    <source>
        <dbReference type="Proteomes" id="UP000265520"/>
    </source>
</evidence>